<protein>
    <submittedName>
        <fullName evidence="1">Uncharacterized protein</fullName>
    </submittedName>
</protein>
<organism evidence="1">
    <name type="scientific">Sesamum radiatum</name>
    <name type="common">Black benniseed</name>
    <dbReference type="NCBI Taxonomy" id="300843"/>
    <lineage>
        <taxon>Eukaryota</taxon>
        <taxon>Viridiplantae</taxon>
        <taxon>Streptophyta</taxon>
        <taxon>Embryophyta</taxon>
        <taxon>Tracheophyta</taxon>
        <taxon>Spermatophyta</taxon>
        <taxon>Magnoliopsida</taxon>
        <taxon>eudicotyledons</taxon>
        <taxon>Gunneridae</taxon>
        <taxon>Pentapetalae</taxon>
        <taxon>asterids</taxon>
        <taxon>lamiids</taxon>
        <taxon>Lamiales</taxon>
        <taxon>Pedaliaceae</taxon>
        <taxon>Sesamum</taxon>
    </lineage>
</organism>
<accession>A0AAW2T0W7</accession>
<evidence type="ECO:0000313" key="1">
    <source>
        <dbReference type="EMBL" id="KAL0398055.1"/>
    </source>
</evidence>
<reference evidence="1" key="2">
    <citation type="journal article" date="2024" name="Plant">
        <title>Genomic evolution and insights into agronomic trait innovations of Sesamum species.</title>
        <authorList>
            <person name="Miao H."/>
            <person name="Wang L."/>
            <person name="Qu L."/>
            <person name="Liu H."/>
            <person name="Sun Y."/>
            <person name="Le M."/>
            <person name="Wang Q."/>
            <person name="Wei S."/>
            <person name="Zheng Y."/>
            <person name="Lin W."/>
            <person name="Duan Y."/>
            <person name="Cao H."/>
            <person name="Xiong S."/>
            <person name="Wang X."/>
            <person name="Wei L."/>
            <person name="Li C."/>
            <person name="Ma Q."/>
            <person name="Ju M."/>
            <person name="Zhao R."/>
            <person name="Li G."/>
            <person name="Mu C."/>
            <person name="Tian Q."/>
            <person name="Mei H."/>
            <person name="Zhang T."/>
            <person name="Gao T."/>
            <person name="Zhang H."/>
        </authorList>
    </citation>
    <scope>NUCLEOTIDE SEQUENCE</scope>
    <source>
        <strain evidence="1">G02</strain>
    </source>
</reference>
<reference evidence="1" key="1">
    <citation type="submission" date="2020-06" db="EMBL/GenBank/DDBJ databases">
        <authorList>
            <person name="Li T."/>
            <person name="Hu X."/>
            <person name="Zhang T."/>
            <person name="Song X."/>
            <person name="Zhang H."/>
            <person name="Dai N."/>
            <person name="Sheng W."/>
            <person name="Hou X."/>
            <person name="Wei L."/>
        </authorList>
    </citation>
    <scope>NUCLEOTIDE SEQUENCE</scope>
    <source>
        <strain evidence="1">G02</strain>
        <tissue evidence="1">Leaf</tissue>
    </source>
</reference>
<proteinExistence type="predicted"/>
<comment type="caution">
    <text evidence="1">The sequence shown here is derived from an EMBL/GenBank/DDBJ whole genome shotgun (WGS) entry which is preliminary data.</text>
</comment>
<dbReference type="AlphaFoldDB" id="A0AAW2T0W7"/>
<name>A0AAW2T0W7_SESRA</name>
<sequence length="124" mass="13923">MTWGSVRFPSGVGRGMLENRGGMHMCQGRRHHRWGVMPPLAEAICLGRACLVEAATCLDQGAVEACCLGRPGLLHQVGAVRLLRESLPWFLRARLCLLFRWKMLILTMRLSRRLGTCPRVTLIL</sequence>
<gene>
    <name evidence="1" type="ORF">Sradi_2148800</name>
</gene>
<dbReference type="EMBL" id="JACGWJ010000009">
    <property type="protein sequence ID" value="KAL0398055.1"/>
    <property type="molecule type" value="Genomic_DNA"/>
</dbReference>